<keyword evidence="1" id="KW-0677">Repeat</keyword>
<dbReference type="InterPro" id="IPR011990">
    <property type="entry name" value="TPR-like_helical_dom_sf"/>
</dbReference>
<sequence length="1063" mass="123324">MLEKTTTSLEPGAVRRIWPACKKHIKSYSGLQIKSHEVIHSEYSWLLAQEILKCNRVSAVADFDFLYPIGFSSFNRQHSKSFEFYKSETVFSKHGLGIKCRRYYNSSRKLQTSWELTREPKNVSQESQLHIAALLKILGLSRETRTSELWRRFKNASEDVQRSFRKVLFNYLHHSNQDSNTEIIIELFQMLDLNEKDTGICECTINAFLSKRNLSEAITIYNFAKEQLKASIGLDQILRYSVKNEIWDVAYKLWKLESSIRLDYNFYRFVDESVPEVSSALSLSKWVNNMLGSSEELHSDLIKFSITIVEKALQGAKYNVKSQYLDLLKSISNWTPLNREIYSNVIISLFELKKEDLLLESYRELRQSKNFYVIPTALIIVLQISSNRHDVLYMKFVLDDYFRLYSKPSRAAYRMCLKEFSRQGDAKTVHALFRQYVSRYKSNTVETLCRTRHQVSQRSKLDKSGRSYIFEEIDEAAPLTANDFAPLLHVHARRGEVEDLEKIFNQMKITYDIEPDILCWNIRLSAYMKIRDIDQAYHCFEEILENQSLRADHYTLGTMMALCAYKADLTRARDIFKMAKEMDIPISVAMVNCLVTCLVRNNHHSEADMICRKSSTMALTGAKIQIWNSLLMGYVLKRDLKKVNLTLKFMSENNIEYDQDTYSAFMQALAITRQPYLAARVLFEVMPKSGTKPTLFHCAVLLGGYLAVKDWDNFNRLHEYILKSSKRQNATTKLLVLKAAASEDGALFEDGTDSQKLVRSLSIFTETMASLDPQDVSDTARKGFGLLPLDVMYPAVFYSFIAYILSENNQHKLASRLLTEYKSWIPKDRQKAGEVMKIITALMSTLSGTSDVDGVNDCWERAISLAKEESKLLSPLPTTENIDETPAQGTRYFHQLILNKPFTIYMKCLVAQKKTKELNETVQSLISYGFDLDNYNWNTYVKYLSRISNYTTLAFQVCELKLMPGWQGWRIQRRKLKGRRSNVPLEIRRKRADPRSLRPYFDTLLWLGRRMINIRAKAAENPQIKKLLDLLRHEYPKTYMALDGIPRSDDETILKSKDAQFEL</sequence>
<dbReference type="AlphaFoldDB" id="A0A420HRS7"/>
<evidence type="ECO:0000313" key="4">
    <source>
        <dbReference type="Proteomes" id="UP000286134"/>
    </source>
</evidence>
<proteinExistence type="predicted"/>
<dbReference type="SUPFAM" id="SSF48452">
    <property type="entry name" value="TPR-like"/>
    <property type="match status" value="1"/>
</dbReference>
<comment type="caution">
    <text evidence="3">The sequence shown here is derived from an EMBL/GenBank/DDBJ whole genome shotgun (WGS) entry which is preliminary data.</text>
</comment>
<protein>
    <submittedName>
        <fullName evidence="3">Putative translation regulator protein</fullName>
    </submittedName>
</protein>
<dbReference type="STRING" id="212602.A0A420HRS7"/>
<evidence type="ECO:0000256" key="2">
    <source>
        <dbReference type="PROSITE-ProRule" id="PRU00708"/>
    </source>
</evidence>
<dbReference type="PANTHER" id="PTHR47942:SF63">
    <property type="entry name" value="PENTATRICOPEPTIDE REPEAT-CONTAINING PROTEIN"/>
    <property type="match status" value="1"/>
</dbReference>
<dbReference type="Gene3D" id="1.25.40.10">
    <property type="entry name" value="Tetratricopeptide repeat domain"/>
    <property type="match status" value="2"/>
</dbReference>
<evidence type="ECO:0000313" key="3">
    <source>
        <dbReference type="EMBL" id="RKF60107.1"/>
    </source>
</evidence>
<dbReference type="PROSITE" id="PS51375">
    <property type="entry name" value="PPR"/>
    <property type="match status" value="1"/>
</dbReference>
<reference evidence="3 4" key="1">
    <citation type="journal article" date="2018" name="BMC Genomics">
        <title>Comparative genome analyses reveal sequence features reflecting distinct modes of host-adaptation between dicot and monocot powdery mildew.</title>
        <authorList>
            <person name="Wu Y."/>
            <person name="Ma X."/>
            <person name="Pan Z."/>
            <person name="Kale S.D."/>
            <person name="Song Y."/>
            <person name="King H."/>
            <person name="Zhang Q."/>
            <person name="Presley C."/>
            <person name="Deng X."/>
            <person name="Wei C.I."/>
            <person name="Xiao S."/>
        </authorList>
    </citation>
    <scope>NUCLEOTIDE SEQUENCE [LARGE SCALE GENOMIC DNA]</scope>
    <source>
        <strain evidence="3">UMSG2</strain>
    </source>
</reference>
<dbReference type="Pfam" id="PF01535">
    <property type="entry name" value="PPR"/>
    <property type="match status" value="1"/>
</dbReference>
<dbReference type="InterPro" id="IPR002885">
    <property type="entry name" value="PPR_rpt"/>
</dbReference>
<name>A0A420HRS7_9PEZI</name>
<keyword evidence="4" id="KW-1185">Reference proteome</keyword>
<dbReference type="PANTHER" id="PTHR47942">
    <property type="entry name" value="TETRATRICOPEPTIDE REPEAT (TPR)-LIKE SUPERFAMILY PROTEIN-RELATED"/>
    <property type="match status" value="1"/>
</dbReference>
<dbReference type="EMBL" id="MCFK01005431">
    <property type="protein sequence ID" value="RKF60107.1"/>
    <property type="molecule type" value="Genomic_DNA"/>
</dbReference>
<evidence type="ECO:0000256" key="1">
    <source>
        <dbReference type="ARBA" id="ARBA00022737"/>
    </source>
</evidence>
<organism evidence="3 4">
    <name type="scientific">Erysiphe neolycopersici</name>
    <dbReference type="NCBI Taxonomy" id="212602"/>
    <lineage>
        <taxon>Eukaryota</taxon>
        <taxon>Fungi</taxon>
        <taxon>Dikarya</taxon>
        <taxon>Ascomycota</taxon>
        <taxon>Pezizomycotina</taxon>
        <taxon>Leotiomycetes</taxon>
        <taxon>Erysiphales</taxon>
        <taxon>Erysiphaceae</taxon>
        <taxon>Erysiphe</taxon>
    </lineage>
</organism>
<gene>
    <name evidence="3" type="ORF">OnM2_054053</name>
</gene>
<dbReference type="OrthoDB" id="185373at2759"/>
<dbReference type="Proteomes" id="UP000286134">
    <property type="component" value="Unassembled WGS sequence"/>
</dbReference>
<dbReference type="InterPro" id="IPR051222">
    <property type="entry name" value="PPR/CCM1_RNA-binding"/>
</dbReference>
<accession>A0A420HRS7</accession>
<feature type="repeat" description="PPR" evidence="2">
    <location>
        <begin position="658"/>
        <end position="693"/>
    </location>
</feature>